<dbReference type="EMBL" id="LR134515">
    <property type="protein sequence ID" value="VEJ16417.1"/>
    <property type="molecule type" value="Genomic_DNA"/>
</dbReference>
<sequence>MNLRELILQNKANVGQFDFEGTTYYFKHLDVGDKNRVIYGARAYQIKLAESQGIELNLDDEKQLQKQLSALYDPFVLARTMASRLCDQDGNLLFNLDSEEDLQQLSSLSNEFIEKFSEAFTQGEPKNSQIAEDSK</sequence>
<accession>A0A3S4Y098</accession>
<organism evidence="1 2">
    <name type="scientific">Actinobacillus pleuropneumoniae</name>
    <name type="common">Haemophilus pleuropneumoniae</name>
    <dbReference type="NCBI Taxonomy" id="715"/>
    <lineage>
        <taxon>Bacteria</taxon>
        <taxon>Pseudomonadati</taxon>
        <taxon>Pseudomonadota</taxon>
        <taxon>Gammaproteobacteria</taxon>
        <taxon>Pasteurellales</taxon>
        <taxon>Pasteurellaceae</taxon>
        <taxon>Actinobacillus</taxon>
    </lineage>
</organism>
<evidence type="ECO:0008006" key="3">
    <source>
        <dbReference type="Google" id="ProtNLM"/>
    </source>
</evidence>
<dbReference type="Proteomes" id="UP000275510">
    <property type="component" value="Chromosome"/>
</dbReference>
<dbReference type="RefSeq" id="WP_126395203.1">
    <property type="nucleotide sequence ID" value="NZ_CBDBTM010000023.1"/>
</dbReference>
<name>A0A3S4Y098_ACTPL</name>
<reference evidence="1 2" key="1">
    <citation type="submission" date="2018-12" db="EMBL/GenBank/DDBJ databases">
        <authorList>
            <consortium name="Pathogen Informatics"/>
        </authorList>
    </citation>
    <scope>NUCLEOTIDE SEQUENCE [LARGE SCALE GENOMIC DNA]</scope>
    <source>
        <strain evidence="1 2">NCTC10976</strain>
    </source>
</reference>
<proteinExistence type="predicted"/>
<protein>
    <recommendedName>
        <fullName evidence="3">Phage protein</fullName>
    </recommendedName>
</protein>
<evidence type="ECO:0000313" key="2">
    <source>
        <dbReference type="Proteomes" id="UP000275510"/>
    </source>
</evidence>
<evidence type="ECO:0000313" key="1">
    <source>
        <dbReference type="EMBL" id="VEJ16417.1"/>
    </source>
</evidence>
<gene>
    <name evidence="1" type="ORF">NCTC10976_00503</name>
</gene>
<dbReference type="AlphaFoldDB" id="A0A3S4Y098"/>